<dbReference type="Pfam" id="PF06114">
    <property type="entry name" value="Peptidase_M78"/>
    <property type="match status" value="1"/>
</dbReference>
<dbReference type="EMBL" id="CP022316">
    <property type="protein sequence ID" value="ASK66212.1"/>
    <property type="molecule type" value="Genomic_DNA"/>
</dbReference>
<dbReference type="Gene3D" id="1.10.10.2910">
    <property type="match status" value="1"/>
</dbReference>
<dbReference type="RefSeq" id="WP_089065453.1">
    <property type="nucleotide sequence ID" value="NZ_CP022316.1"/>
</dbReference>
<dbReference type="InterPro" id="IPR010359">
    <property type="entry name" value="IrrE_HExxH"/>
</dbReference>
<dbReference type="KEGG" id="brv:CFK39_10730"/>
<reference evidence="3" key="1">
    <citation type="submission" date="2017-07" db="EMBL/GenBank/DDBJ databases">
        <title>Brachybacterium sp. VR2415.</title>
        <authorList>
            <person name="Tak E.J."/>
            <person name="Bae J.-W."/>
        </authorList>
    </citation>
    <scope>NUCLEOTIDE SEQUENCE [LARGE SCALE GENOMIC DNA]</scope>
    <source>
        <strain evidence="3">VR2415</strain>
    </source>
</reference>
<gene>
    <name evidence="2" type="ORF">CFK39_10730</name>
</gene>
<proteinExistence type="predicted"/>
<accession>A0A220UE92</accession>
<evidence type="ECO:0000313" key="3">
    <source>
        <dbReference type="Proteomes" id="UP000198398"/>
    </source>
</evidence>
<evidence type="ECO:0000259" key="1">
    <source>
        <dbReference type="Pfam" id="PF06114"/>
    </source>
</evidence>
<keyword evidence="3" id="KW-1185">Reference proteome</keyword>
<dbReference type="InterPro" id="IPR052345">
    <property type="entry name" value="Rad_response_metalloprotease"/>
</dbReference>
<name>A0A220UE92_9MICO</name>
<dbReference type="Proteomes" id="UP000198398">
    <property type="component" value="Chromosome"/>
</dbReference>
<feature type="domain" description="IrrE N-terminal-like" evidence="1">
    <location>
        <begin position="39"/>
        <end position="151"/>
    </location>
</feature>
<dbReference type="PANTHER" id="PTHR43236">
    <property type="entry name" value="ANTITOXIN HIGA1"/>
    <property type="match status" value="1"/>
</dbReference>
<sequence>MVGAEQQAETAAEAFRQQYRLGVQPLGDLVALIEQTTGHDVAVLEAPADSHGLTMRDPVRDRTFIGVARTRHPMRQRSTLAHELAHVVFGDWTQGLAKRSPEEIRADAFARHLLTPRAGLTAFLGEGHHAEASTLSAVVQRFLVSPAIAAIAMRDAGLIDSSRCDSWRVLSTPHLATRFGWSDHYATLQADSDRLRAPQGLVARTIAGYAAGVISAQAVATVRGVPVETVQDELAAAGIVPEQLDPEDYELHELPEPTIDVSDLEDADPST</sequence>
<organism evidence="2 3">
    <name type="scientific">Brachybacterium avium</name>
    <dbReference type="NCBI Taxonomy" id="2017485"/>
    <lineage>
        <taxon>Bacteria</taxon>
        <taxon>Bacillati</taxon>
        <taxon>Actinomycetota</taxon>
        <taxon>Actinomycetes</taxon>
        <taxon>Micrococcales</taxon>
        <taxon>Dermabacteraceae</taxon>
        <taxon>Brachybacterium</taxon>
    </lineage>
</organism>
<dbReference type="AlphaFoldDB" id="A0A220UE92"/>
<dbReference type="PANTHER" id="PTHR43236:SF1">
    <property type="entry name" value="BLL7220 PROTEIN"/>
    <property type="match status" value="1"/>
</dbReference>
<evidence type="ECO:0000313" key="2">
    <source>
        <dbReference type="EMBL" id="ASK66212.1"/>
    </source>
</evidence>
<protein>
    <submittedName>
        <fullName evidence="2">Toxin-antitoxin system, toxin component</fullName>
    </submittedName>
</protein>
<dbReference type="OrthoDB" id="9794834at2"/>